<dbReference type="PANTHER" id="PTHR45625">
    <property type="entry name" value="PEPTIDYL-PROLYL CIS-TRANS ISOMERASE-RELATED"/>
    <property type="match status" value="1"/>
</dbReference>
<protein>
    <recommendedName>
        <fullName evidence="2">peptidylprolyl isomerase</fullName>
        <ecNumber evidence="2">5.2.1.8</ecNumber>
    </recommendedName>
</protein>
<gene>
    <name evidence="7" type="primary">ppiB_2</name>
    <name evidence="7" type="ORF">Pla144_10400</name>
</gene>
<evidence type="ECO:0000256" key="4">
    <source>
        <dbReference type="ARBA" id="ARBA00023235"/>
    </source>
</evidence>
<reference evidence="7 8" key="1">
    <citation type="submission" date="2019-02" db="EMBL/GenBank/DDBJ databases">
        <title>Deep-cultivation of Planctomycetes and their phenomic and genomic characterization uncovers novel biology.</title>
        <authorList>
            <person name="Wiegand S."/>
            <person name="Jogler M."/>
            <person name="Boedeker C."/>
            <person name="Pinto D."/>
            <person name="Vollmers J."/>
            <person name="Rivas-Marin E."/>
            <person name="Kohn T."/>
            <person name="Peeters S.H."/>
            <person name="Heuer A."/>
            <person name="Rast P."/>
            <person name="Oberbeckmann S."/>
            <person name="Bunk B."/>
            <person name="Jeske O."/>
            <person name="Meyerdierks A."/>
            <person name="Storesund J.E."/>
            <person name="Kallscheuer N."/>
            <person name="Luecker S."/>
            <person name="Lage O.M."/>
            <person name="Pohl T."/>
            <person name="Merkel B.J."/>
            <person name="Hornburger P."/>
            <person name="Mueller R.-W."/>
            <person name="Bruemmer F."/>
            <person name="Labrenz M."/>
            <person name="Spormann A.M."/>
            <person name="Op Den Camp H."/>
            <person name="Overmann J."/>
            <person name="Amann R."/>
            <person name="Jetten M.S.M."/>
            <person name="Mascher T."/>
            <person name="Medema M.H."/>
            <person name="Devos D.P."/>
            <person name="Kaster A.-K."/>
            <person name="Ovreas L."/>
            <person name="Rohde M."/>
            <person name="Galperin M.Y."/>
            <person name="Jogler C."/>
        </authorList>
    </citation>
    <scope>NUCLEOTIDE SEQUENCE [LARGE SCALE GENOMIC DNA]</scope>
    <source>
        <strain evidence="7 8">Pla144</strain>
    </source>
</reference>
<dbReference type="RefSeq" id="WP_231936165.1">
    <property type="nucleotide sequence ID" value="NZ_SJPS01000001.1"/>
</dbReference>
<evidence type="ECO:0000256" key="5">
    <source>
        <dbReference type="SAM" id="SignalP"/>
    </source>
</evidence>
<evidence type="ECO:0000313" key="7">
    <source>
        <dbReference type="EMBL" id="TWU30254.1"/>
    </source>
</evidence>
<dbReference type="InterPro" id="IPR029000">
    <property type="entry name" value="Cyclophilin-like_dom_sf"/>
</dbReference>
<feature type="signal peptide" evidence="5">
    <location>
        <begin position="1"/>
        <end position="21"/>
    </location>
</feature>
<accession>A0A5C6D319</accession>
<feature type="domain" description="PPIase cyclophilin-type" evidence="6">
    <location>
        <begin position="237"/>
        <end position="383"/>
    </location>
</feature>
<evidence type="ECO:0000313" key="8">
    <source>
        <dbReference type="Proteomes" id="UP000318437"/>
    </source>
</evidence>
<evidence type="ECO:0000256" key="1">
    <source>
        <dbReference type="ARBA" id="ARBA00007365"/>
    </source>
</evidence>
<dbReference type="Gene3D" id="2.40.100.10">
    <property type="entry name" value="Cyclophilin-like"/>
    <property type="match status" value="1"/>
</dbReference>
<dbReference type="EMBL" id="SJPS01000001">
    <property type="protein sequence ID" value="TWU30254.1"/>
    <property type="molecule type" value="Genomic_DNA"/>
</dbReference>
<proteinExistence type="inferred from homology"/>
<sequence length="393" mass="42740" precursor="true">MRRFSWIFCLFMLSIPRVASSQEPAAHNSLDALVSSFEQARNEWVAIYGKIKAKQQERAGKSGDQLKQIDTEINQLKDQAAAQLNLLVESGLAVYKADPKRLPEAKDTLVSMATFHVLGDASGNGGDQYERALPLVKSLLDAGAGAGAPQLWLLGAVSAVNLNDFSLAKKYFAQAEAAGVLSAPPQTPSQGRLLQLAQSLQGGLPQLEKNWQLEQRIREAEALADDLPRVQFTTAQGDIVIELFENEAPQAVANFLTLVKKGYYDGVPFHRVLPGFMAQGGDPTGSGSGGPGYSIRCECHGKDYRKHFRGSLSMAHAGRNTGGSQFFLTFVPTSYLDGRHTVFGRVIEGMDVAASIKRRDPDNPGGAKADKIVKAKVLRDRGHEYKFEKLPGR</sequence>
<dbReference type="InterPro" id="IPR044666">
    <property type="entry name" value="Cyclophilin_A-like"/>
</dbReference>
<dbReference type="InterPro" id="IPR002130">
    <property type="entry name" value="Cyclophilin-type_PPIase_dom"/>
</dbReference>
<keyword evidence="3" id="KW-0697">Rotamase</keyword>
<comment type="caution">
    <text evidence="7">The sequence shown here is derived from an EMBL/GenBank/DDBJ whole genome shotgun (WGS) entry which is preliminary data.</text>
</comment>
<evidence type="ECO:0000256" key="2">
    <source>
        <dbReference type="ARBA" id="ARBA00013194"/>
    </source>
</evidence>
<dbReference type="PROSITE" id="PS50072">
    <property type="entry name" value="CSA_PPIASE_2"/>
    <property type="match status" value="1"/>
</dbReference>
<evidence type="ECO:0000256" key="3">
    <source>
        <dbReference type="ARBA" id="ARBA00023110"/>
    </source>
</evidence>
<dbReference type="SUPFAM" id="SSF50891">
    <property type="entry name" value="Cyclophilin-like"/>
    <property type="match status" value="1"/>
</dbReference>
<dbReference type="GO" id="GO:0006457">
    <property type="term" value="P:protein folding"/>
    <property type="evidence" value="ECO:0007669"/>
    <property type="project" value="InterPro"/>
</dbReference>
<dbReference type="PRINTS" id="PR00153">
    <property type="entry name" value="CSAPPISMRASE"/>
</dbReference>
<dbReference type="EC" id="5.2.1.8" evidence="2"/>
<dbReference type="Pfam" id="PF00160">
    <property type="entry name" value="Pro_isomerase"/>
    <property type="match status" value="1"/>
</dbReference>
<dbReference type="PROSITE" id="PS00170">
    <property type="entry name" value="CSA_PPIASE_1"/>
    <property type="match status" value="1"/>
</dbReference>
<keyword evidence="8" id="KW-1185">Reference proteome</keyword>
<keyword evidence="5" id="KW-0732">Signal</keyword>
<organism evidence="7 8">
    <name type="scientific">Bythopirellula polymerisocia</name>
    <dbReference type="NCBI Taxonomy" id="2528003"/>
    <lineage>
        <taxon>Bacteria</taxon>
        <taxon>Pseudomonadati</taxon>
        <taxon>Planctomycetota</taxon>
        <taxon>Planctomycetia</taxon>
        <taxon>Pirellulales</taxon>
        <taxon>Lacipirellulaceae</taxon>
        <taxon>Bythopirellula</taxon>
    </lineage>
</organism>
<keyword evidence="4 7" id="KW-0413">Isomerase</keyword>
<dbReference type="AlphaFoldDB" id="A0A5C6D319"/>
<dbReference type="PANTHER" id="PTHR45625:SF4">
    <property type="entry name" value="PEPTIDYLPROLYL ISOMERASE DOMAIN AND WD REPEAT-CONTAINING PROTEIN 1"/>
    <property type="match status" value="1"/>
</dbReference>
<dbReference type="CDD" id="cd00317">
    <property type="entry name" value="cyclophilin"/>
    <property type="match status" value="1"/>
</dbReference>
<dbReference type="GO" id="GO:0003755">
    <property type="term" value="F:peptidyl-prolyl cis-trans isomerase activity"/>
    <property type="evidence" value="ECO:0007669"/>
    <property type="project" value="UniProtKB-KW"/>
</dbReference>
<feature type="chain" id="PRO_5022828591" description="peptidylprolyl isomerase" evidence="5">
    <location>
        <begin position="22"/>
        <end position="393"/>
    </location>
</feature>
<dbReference type="InterPro" id="IPR020892">
    <property type="entry name" value="Cyclophilin-type_PPIase_CS"/>
</dbReference>
<comment type="similarity">
    <text evidence="1">Belongs to the cyclophilin-type PPIase family.</text>
</comment>
<evidence type="ECO:0000259" key="6">
    <source>
        <dbReference type="PROSITE" id="PS50072"/>
    </source>
</evidence>
<dbReference type="Proteomes" id="UP000318437">
    <property type="component" value="Unassembled WGS sequence"/>
</dbReference>
<name>A0A5C6D319_9BACT</name>